<feature type="transmembrane region" description="Helical" evidence="1">
    <location>
        <begin position="208"/>
        <end position="227"/>
    </location>
</feature>
<feature type="transmembrane region" description="Helical" evidence="1">
    <location>
        <begin position="90"/>
        <end position="112"/>
    </location>
</feature>
<accession>A0A917U2S6</accession>
<keyword evidence="3" id="KW-1185">Reference proteome</keyword>
<comment type="caution">
    <text evidence="2">The sequence shown here is derived from an EMBL/GenBank/DDBJ whole genome shotgun (WGS) entry which is preliminary data.</text>
</comment>
<proteinExistence type="predicted"/>
<gene>
    <name evidence="2" type="ORF">GCM10007977_058140</name>
</gene>
<feature type="transmembrane region" description="Helical" evidence="1">
    <location>
        <begin position="168"/>
        <end position="188"/>
    </location>
</feature>
<evidence type="ECO:0000256" key="1">
    <source>
        <dbReference type="SAM" id="Phobius"/>
    </source>
</evidence>
<reference evidence="2" key="2">
    <citation type="submission" date="2020-09" db="EMBL/GenBank/DDBJ databases">
        <authorList>
            <person name="Sun Q."/>
            <person name="Ohkuma M."/>
        </authorList>
    </citation>
    <scope>NUCLEOTIDE SEQUENCE</scope>
    <source>
        <strain evidence="2">JCM 19831</strain>
    </source>
</reference>
<dbReference type="EMBL" id="BMPI01000031">
    <property type="protein sequence ID" value="GGM48900.1"/>
    <property type="molecule type" value="Genomic_DNA"/>
</dbReference>
<keyword evidence="1" id="KW-0472">Membrane</keyword>
<keyword evidence="1" id="KW-0812">Transmembrane</keyword>
<sequence length="232" mass="24498">MNRILAIARLQALGRRDGLLWPLVIAAIAFAVNLLVFAAIGDEALDGEPITGGLASVYIASLAFGAVAVSQQFPFALGMSVTRREFATGLGLFLFGQAVLYSVILTVCQAIEHATDGWGMRLRFFGLGIIDEVGVPAQLAAYGLPMLAMSLIGVTLGAIHIRWKVNGVFATTAGLLLVLGGLAALLTWTRSWPAIGRWLIDQSVLTLFGLLPLGLAVVLALASWATLRRATA</sequence>
<feature type="transmembrane region" description="Helical" evidence="1">
    <location>
        <begin position="139"/>
        <end position="161"/>
    </location>
</feature>
<feature type="transmembrane region" description="Helical" evidence="1">
    <location>
        <begin position="52"/>
        <end position="69"/>
    </location>
</feature>
<keyword evidence="1" id="KW-1133">Transmembrane helix</keyword>
<dbReference type="RefSeq" id="WP_190253144.1">
    <property type="nucleotide sequence ID" value="NZ_BMPI01000031.1"/>
</dbReference>
<organism evidence="2 3">
    <name type="scientific">Dactylosporangium sucinum</name>
    <dbReference type="NCBI Taxonomy" id="1424081"/>
    <lineage>
        <taxon>Bacteria</taxon>
        <taxon>Bacillati</taxon>
        <taxon>Actinomycetota</taxon>
        <taxon>Actinomycetes</taxon>
        <taxon>Micromonosporales</taxon>
        <taxon>Micromonosporaceae</taxon>
        <taxon>Dactylosporangium</taxon>
    </lineage>
</organism>
<dbReference type="Proteomes" id="UP000642070">
    <property type="component" value="Unassembled WGS sequence"/>
</dbReference>
<reference evidence="2" key="1">
    <citation type="journal article" date="2014" name="Int. J. Syst. Evol. Microbiol.">
        <title>Complete genome sequence of Corynebacterium casei LMG S-19264T (=DSM 44701T), isolated from a smear-ripened cheese.</title>
        <authorList>
            <consortium name="US DOE Joint Genome Institute (JGI-PGF)"/>
            <person name="Walter F."/>
            <person name="Albersmeier A."/>
            <person name="Kalinowski J."/>
            <person name="Ruckert C."/>
        </authorList>
    </citation>
    <scope>NUCLEOTIDE SEQUENCE</scope>
    <source>
        <strain evidence="2">JCM 19831</strain>
    </source>
</reference>
<evidence type="ECO:0000313" key="2">
    <source>
        <dbReference type="EMBL" id="GGM48900.1"/>
    </source>
</evidence>
<evidence type="ECO:0000313" key="3">
    <source>
        <dbReference type="Proteomes" id="UP000642070"/>
    </source>
</evidence>
<protein>
    <submittedName>
        <fullName evidence="2">Uncharacterized protein</fullName>
    </submittedName>
</protein>
<feature type="transmembrane region" description="Helical" evidence="1">
    <location>
        <begin position="20"/>
        <end position="40"/>
    </location>
</feature>
<name>A0A917U2S6_9ACTN</name>
<dbReference type="AlphaFoldDB" id="A0A917U2S6"/>